<dbReference type="Pfam" id="PF07261">
    <property type="entry name" value="DnaB_2"/>
    <property type="match status" value="1"/>
</dbReference>
<proteinExistence type="inferred from homology"/>
<reference evidence="3 4" key="1">
    <citation type="journal article" date="2024" name="Int. J. Syst. Evol. Microbiol.">
        <title>Clostridium omnivorum sp. nov., isolated from anoxic soil under the treatment of reductive soil disinfestation.</title>
        <authorList>
            <person name="Ueki A."/>
            <person name="Tonouchi A."/>
            <person name="Kaku N."/>
            <person name="Honma S."/>
            <person name="Ueki K."/>
        </authorList>
    </citation>
    <scope>NUCLEOTIDE SEQUENCE [LARGE SCALE GENOMIC DNA]</scope>
    <source>
        <strain evidence="3 4">E14</strain>
    </source>
</reference>
<organism evidence="3 4">
    <name type="scientific">Clostridium omnivorum</name>
    <dbReference type="NCBI Taxonomy" id="1604902"/>
    <lineage>
        <taxon>Bacteria</taxon>
        <taxon>Bacillati</taxon>
        <taxon>Bacillota</taxon>
        <taxon>Clostridia</taxon>
        <taxon>Eubacteriales</taxon>
        <taxon>Clostridiaceae</taxon>
        <taxon>Clostridium</taxon>
    </lineage>
</organism>
<dbReference type="Gene3D" id="1.10.10.630">
    <property type="entry name" value="DnaD domain-like"/>
    <property type="match status" value="1"/>
</dbReference>
<accession>A0ABQ5N4R3</accession>
<keyword evidence="4" id="KW-1185">Reference proteome</keyword>
<sequence length="273" mass="31465">MARYRSIQTSFWQDNFIVKLPLIEKSFYSYILTNSRTNQCGIYNFSITFSAIELGCSEEGIRELINKFVQYGKILYDTENEEIMILNWYKYNLNTSRNTLICVNRELEEVKNKEFIKRFYELCKLKRYPLEIIFNGIEVGEPIEAKKDIEPAGKEGAADKKATMADVVKHFSTNIHLITPIELEDLKDWCGKLNEDIVIMAIDEAVRNNARNIKYISGILINWHSEGLKGVEDVKLFMKSWQEKSGKKPKVNEGYNNAGAYKVVAEVGANGEE</sequence>
<dbReference type="InterPro" id="IPR034829">
    <property type="entry name" value="DnaD-like_sf"/>
</dbReference>
<dbReference type="PANTHER" id="PTHR37293:SF5">
    <property type="entry name" value="DNA REPLICATION PROTEIN"/>
    <property type="match status" value="1"/>
</dbReference>
<protein>
    <recommendedName>
        <fullName evidence="2">DnaB/C C-terminal domain-containing protein</fullName>
    </recommendedName>
</protein>
<dbReference type="PANTHER" id="PTHR37293">
    <property type="entry name" value="PHAGE REPLICATION PROTEIN-RELATED"/>
    <property type="match status" value="1"/>
</dbReference>
<evidence type="ECO:0000313" key="3">
    <source>
        <dbReference type="EMBL" id="GLC30155.1"/>
    </source>
</evidence>
<name>A0ABQ5N4R3_9CLOT</name>
<dbReference type="SUPFAM" id="SSF158499">
    <property type="entry name" value="DnaD domain-like"/>
    <property type="match status" value="1"/>
</dbReference>
<comment type="caution">
    <text evidence="3">The sequence shown here is derived from an EMBL/GenBank/DDBJ whole genome shotgun (WGS) entry which is preliminary data.</text>
</comment>
<evidence type="ECO:0000256" key="1">
    <source>
        <dbReference type="ARBA" id="ARBA00093462"/>
    </source>
</evidence>
<dbReference type="Proteomes" id="UP001208567">
    <property type="component" value="Unassembled WGS sequence"/>
</dbReference>
<feature type="domain" description="DnaB/C C-terminal" evidence="2">
    <location>
        <begin position="171"/>
        <end position="235"/>
    </location>
</feature>
<evidence type="ECO:0000259" key="2">
    <source>
        <dbReference type="Pfam" id="PF07261"/>
    </source>
</evidence>
<dbReference type="InterPro" id="IPR006343">
    <property type="entry name" value="DnaB/C_C"/>
</dbReference>
<dbReference type="RefSeq" id="WP_264849417.1">
    <property type="nucleotide sequence ID" value="NZ_BRXR01000001.1"/>
</dbReference>
<comment type="similarity">
    <text evidence="1">Belongs to the DnaB/DnaD family.</text>
</comment>
<evidence type="ECO:0000313" key="4">
    <source>
        <dbReference type="Proteomes" id="UP001208567"/>
    </source>
</evidence>
<dbReference type="NCBIfam" id="TIGR01446">
    <property type="entry name" value="DnaD_dom"/>
    <property type="match status" value="1"/>
</dbReference>
<gene>
    <name evidence="3" type="ORF">bsdE14_15650</name>
</gene>
<dbReference type="InterPro" id="IPR053162">
    <property type="entry name" value="DnaD"/>
</dbReference>
<dbReference type="EMBL" id="BRXR01000001">
    <property type="protein sequence ID" value="GLC30155.1"/>
    <property type="molecule type" value="Genomic_DNA"/>
</dbReference>